<dbReference type="Pfam" id="PF05983">
    <property type="entry name" value="Med7"/>
    <property type="match status" value="1"/>
</dbReference>
<dbReference type="AlphaFoldDB" id="A0A015KV49"/>
<dbReference type="EMBL" id="JEMT01016120">
    <property type="protein sequence ID" value="EXX71473.1"/>
    <property type="molecule type" value="Genomic_DNA"/>
</dbReference>
<keyword evidence="5 7" id="KW-0804">Transcription</keyword>
<comment type="similarity">
    <text evidence="2 7">Belongs to the Mediator complex subunit 7 family.</text>
</comment>
<evidence type="ECO:0000256" key="6">
    <source>
        <dbReference type="ARBA" id="ARBA00023242"/>
    </source>
</evidence>
<dbReference type="HOGENOM" id="CLU_065214_4_0_1"/>
<dbReference type="EMBL" id="JEMT01016120">
    <property type="protein sequence ID" value="EXX71474.1"/>
    <property type="molecule type" value="Genomic_DNA"/>
</dbReference>
<dbReference type="PANTHER" id="PTHR21428:SF11">
    <property type="entry name" value="MEDIATOR OF RNA POLYMERASE II TRANSCRIPTION SUBUNIT 7"/>
    <property type="match status" value="1"/>
</dbReference>
<keyword evidence="8" id="KW-0175">Coiled coil</keyword>
<comment type="subcellular location">
    <subcellularLocation>
        <location evidence="1 7">Nucleus</location>
    </subcellularLocation>
</comment>
<keyword evidence="6 7" id="KW-0539">Nucleus</keyword>
<evidence type="ECO:0000256" key="5">
    <source>
        <dbReference type="ARBA" id="ARBA00023163"/>
    </source>
</evidence>
<comment type="function">
    <text evidence="7">Component of the Mediator complex, a coactivator involved in the regulated transcription of nearly all RNA polymerase II-dependent genes. Mediator functions as a bridge to convey information from gene-specific regulatory proteins to the basal RNA polymerase II transcription machinery.</text>
</comment>
<name>A0A015KV49_RHIIW</name>
<evidence type="ECO:0000256" key="2">
    <source>
        <dbReference type="ARBA" id="ARBA00009994"/>
    </source>
</evidence>
<proteinExistence type="inferred from homology"/>
<dbReference type="Gene3D" id="6.10.140.1520">
    <property type="match status" value="1"/>
</dbReference>
<dbReference type="OrthoDB" id="10253553at2759"/>
<evidence type="ECO:0000256" key="7">
    <source>
        <dbReference type="RuleBase" id="RU364060"/>
    </source>
</evidence>
<dbReference type="OMA" id="IHDSYSM"/>
<protein>
    <recommendedName>
        <fullName evidence="3 7">Mediator of RNA polymerase II transcription subunit 7</fullName>
    </recommendedName>
</protein>
<dbReference type="InterPro" id="IPR044888">
    <property type="entry name" value="Mediatior_Med7_sf"/>
</dbReference>
<organism evidence="9 10">
    <name type="scientific">Rhizophagus irregularis (strain DAOM 197198w)</name>
    <name type="common">Glomus intraradices</name>
    <dbReference type="NCBI Taxonomy" id="1432141"/>
    <lineage>
        <taxon>Eukaryota</taxon>
        <taxon>Fungi</taxon>
        <taxon>Fungi incertae sedis</taxon>
        <taxon>Mucoromycota</taxon>
        <taxon>Glomeromycotina</taxon>
        <taxon>Glomeromycetes</taxon>
        <taxon>Glomerales</taxon>
        <taxon>Glomeraceae</taxon>
        <taxon>Rhizophagus</taxon>
    </lineage>
</organism>
<keyword evidence="10" id="KW-1185">Reference proteome</keyword>
<keyword evidence="4 7" id="KW-0805">Transcription regulation</keyword>
<comment type="subunit">
    <text evidence="7">Component of the Mediator complex.</text>
</comment>
<gene>
    <name evidence="9" type="ORF">RirG_078160</name>
</gene>
<comment type="caution">
    <text evidence="9">The sequence shown here is derived from an EMBL/GenBank/DDBJ whole genome shotgun (WGS) entry which is preliminary data.</text>
</comment>
<evidence type="ECO:0000256" key="4">
    <source>
        <dbReference type="ARBA" id="ARBA00023015"/>
    </source>
</evidence>
<evidence type="ECO:0000256" key="8">
    <source>
        <dbReference type="SAM" id="Coils"/>
    </source>
</evidence>
<dbReference type="Proteomes" id="UP000022910">
    <property type="component" value="Unassembled WGS sequence"/>
</dbReference>
<feature type="coiled-coil region" evidence="8">
    <location>
        <begin position="154"/>
        <end position="182"/>
    </location>
</feature>
<evidence type="ECO:0000256" key="1">
    <source>
        <dbReference type="ARBA" id="ARBA00004123"/>
    </source>
</evidence>
<dbReference type="STRING" id="1432141.A0A015KV49"/>
<reference evidence="9 10" key="1">
    <citation type="submission" date="2014-02" db="EMBL/GenBank/DDBJ databases">
        <title>Single nucleus genome sequencing reveals high similarity among nuclei of an endomycorrhizal fungus.</title>
        <authorList>
            <person name="Lin K."/>
            <person name="Geurts R."/>
            <person name="Zhang Z."/>
            <person name="Limpens E."/>
            <person name="Saunders D.G."/>
            <person name="Mu D."/>
            <person name="Pang E."/>
            <person name="Cao H."/>
            <person name="Cha H."/>
            <person name="Lin T."/>
            <person name="Zhou Q."/>
            <person name="Shang Y."/>
            <person name="Li Y."/>
            <person name="Ivanov S."/>
            <person name="Sharma T."/>
            <person name="Velzen R.V."/>
            <person name="Ruijter N.D."/>
            <person name="Aanen D.K."/>
            <person name="Win J."/>
            <person name="Kamoun S."/>
            <person name="Bisseling T."/>
            <person name="Huang S."/>
        </authorList>
    </citation>
    <scope>NUCLEOTIDE SEQUENCE [LARGE SCALE GENOMIC DNA]</scope>
    <source>
        <strain evidence="9">DAOM 197198w</strain>
        <strain evidence="10">DAOM197198w</strain>
    </source>
</reference>
<evidence type="ECO:0000313" key="10">
    <source>
        <dbReference type="Proteomes" id="UP000022910"/>
    </source>
</evidence>
<evidence type="ECO:0000313" key="9">
    <source>
        <dbReference type="EMBL" id="EXX71474.1"/>
    </source>
</evidence>
<dbReference type="InterPro" id="IPR037212">
    <property type="entry name" value="Med7/Med21-like"/>
</dbReference>
<evidence type="ECO:0000256" key="3">
    <source>
        <dbReference type="ARBA" id="ARBA00020631"/>
    </source>
</evidence>
<dbReference type="PANTHER" id="PTHR21428">
    <property type="entry name" value="MEDIATOR OF RNA POLYMERASE II TRANSCRIPTION SUBUNIT 7"/>
    <property type="match status" value="1"/>
</dbReference>
<dbReference type="GO" id="GO:0006357">
    <property type="term" value="P:regulation of transcription by RNA polymerase II"/>
    <property type="evidence" value="ECO:0007669"/>
    <property type="project" value="InterPro"/>
</dbReference>
<dbReference type="InterPro" id="IPR009244">
    <property type="entry name" value="Mediatior_Med7"/>
</dbReference>
<sequence length="206" mass="24165">MTTQNVASVYPLPPEYYKRYTDENLSILKQVKEQGEETFVESGGALPQTFNILELEPPPPITEGYYHCFNDAWPVVDVLNSLEDQGHKQLYPKGKIDRNVELKKLNQSAIFNFLELLNSLVKDPDRSLEKFEQIRLIFLNMKHMLNEYRPHQARETLRSILKNQLEDRRRATEEIKNRVNELAKTLETIKSSWKALDETKMDMDTH</sequence>
<dbReference type="GO" id="GO:0003712">
    <property type="term" value="F:transcription coregulator activity"/>
    <property type="evidence" value="ECO:0007669"/>
    <property type="project" value="InterPro"/>
</dbReference>
<accession>A0A015KV49</accession>
<dbReference type="Gene3D" id="6.10.140.200">
    <property type="match status" value="1"/>
</dbReference>
<dbReference type="GO" id="GO:0016592">
    <property type="term" value="C:mediator complex"/>
    <property type="evidence" value="ECO:0007669"/>
    <property type="project" value="InterPro"/>
</dbReference>
<dbReference type="SMR" id="A0A015KV49"/>
<dbReference type="GO" id="GO:0070847">
    <property type="term" value="C:core mediator complex"/>
    <property type="evidence" value="ECO:0007669"/>
    <property type="project" value="TreeGrafter"/>
</dbReference>
<keyword evidence="7" id="KW-0010">Activator</keyword>
<dbReference type="SUPFAM" id="SSF140718">
    <property type="entry name" value="Mediator hinge subcomplex-like"/>
    <property type="match status" value="1"/>
</dbReference>